<evidence type="ECO:0000313" key="1">
    <source>
        <dbReference type="EMBL" id="PQM27667.1"/>
    </source>
</evidence>
<proteinExistence type="predicted"/>
<organism evidence="1 2">
    <name type="scientific">Sphingopyxis lindanitolerans</name>
    <dbReference type="NCBI Taxonomy" id="2054227"/>
    <lineage>
        <taxon>Bacteria</taxon>
        <taxon>Pseudomonadati</taxon>
        <taxon>Pseudomonadota</taxon>
        <taxon>Alphaproteobacteria</taxon>
        <taxon>Sphingomonadales</taxon>
        <taxon>Sphingomonadaceae</taxon>
        <taxon>Sphingopyxis</taxon>
    </lineage>
</organism>
<dbReference type="EMBL" id="PHFW01000002">
    <property type="protein sequence ID" value="PQM27667.1"/>
    <property type="molecule type" value="Genomic_DNA"/>
</dbReference>
<dbReference type="Proteomes" id="UP000238954">
    <property type="component" value="Chromosome"/>
</dbReference>
<keyword evidence="2" id="KW-1185">Reference proteome</keyword>
<reference evidence="2" key="1">
    <citation type="submission" date="2017-11" db="EMBL/GenBank/DDBJ databases">
        <title>The complete genome sequence of Sphingopyxis pomeranensis sp. nov. strain WS5A3p.</title>
        <authorList>
            <person name="Kaminski M.A."/>
        </authorList>
    </citation>
    <scope>NUCLEOTIDE SEQUENCE [LARGE SCALE GENOMIC DNA]</scope>
    <source>
        <strain evidence="2">WS5A3p</strain>
    </source>
</reference>
<name>A0A2S8B5N6_9SPHN</name>
<accession>A0A2S8B5N6</accession>
<comment type="caution">
    <text evidence="1">The sequence shown here is derived from an EMBL/GenBank/DDBJ whole genome shotgun (WGS) entry which is preliminary data.</text>
</comment>
<sequence>MAPDPHIEIRKDGPFVRVVVLPAGAMPANWHGPSTFSSAPLARMSAKFLATTSGLPIVDQTGGR</sequence>
<dbReference type="AlphaFoldDB" id="A0A2S8B5N6"/>
<evidence type="ECO:0000313" key="2">
    <source>
        <dbReference type="Proteomes" id="UP000238954"/>
    </source>
</evidence>
<dbReference type="RefSeq" id="WP_105997928.1">
    <property type="nucleotide sequence ID" value="NZ_CM009578.1"/>
</dbReference>
<protein>
    <submittedName>
        <fullName evidence="1">Uncharacterized protein</fullName>
    </submittedName>
</protein>
<gene>
    <name evidence="1" type="ORF">CVO77_03595</name>
</gene>
<dbReference type="OrthoDB" id="9925805at2"/>